<protein>
    <submittedName>
        <fullName evidence="2">Uncharacterized protein</fullName>
    </submittedName>
</protein>
<evidence type="ECO:0000313" key="1">
    <source>
        <dbReference type="EMBL" id="KAF4309404.1"/>
    </source>
</evidence>
<organism evidence="2 3">
    <name type="scientific">Botryosphaeria dothidea</name>
    <dbReference type="NCBI Taxonomy" id="55169"/>
    <lineage>
        <taxon>Eukaryota</taxon>
        <taxon>Fungi</taxon>
        <taxon>Dikarya</taxon>
        <taxon>Ascomycota</taxon>
        <taxon>Pezizomycotina</taxon>
        <taxon>Dothideomycetes</taxon>
        <taxon>Dothideomycetes incertae sedis</taxon>
        <taxon>Botryosphaeriales</taxon>
        <taxon>Botryosphaeriaceae</taxon>
        <taxon>Botryosphaeria</taxon>
    </lineage>
</organism>
<dbReference type="AlphaFoldDB" id="A0A8H4J5T9"/>
<keyword evidence="3" id="KW-1185">Reference proteome</keyword>
<evidence type="ECO:0000313" key="2">
    <source>
        <dbReference type="EMBL" id="KAF4312322.1"/>
    </source>
</evidence>
<evidence type="ECO:0000313" key="3">
    <source>
        <dbReference type="Proteomes" id="UP000572817"/>
    </source>
</evidence>
<dbReference type="EMBL" id="WWBZ02000016">
    <property type="protein sequence ID" value="KAF4309404.1"/>
    <property type="molecule type" value="Genomic_DNA"/>
</dbReference>
<accession>A0A8H4J5T9</accession>
<dbReference type="EMBL" id="WWBZ02000007">
    <property type="protein sequence ID" value="KAF4312322.1"/>
    <property type="molecule type" value="Genomic_DNA"/>
</dbReference>
<gene>
    <name evidence="1" type="ORF">GTA08_BOTSDO02706</name>
    <name evidence="2" type="ORF">GTA08_BOTSDO12410</name>
</gene>
<dbReference type="Proteomes" id="UP000572817">
    <property type="component" value="Unassembled WGS sequence"/>
</dbReference>
<name>A0A8H4J5T9_9PEZI</name>
<comment type="caution">
    <text evidence="2">The sequence shown here is derived from an EMBL/GenBank/DDBJ whole genome shotgun (WGS) entry which is preliminary data.</text>
</comment>
<reference evidence="2 3" key="1">
    <citation type="submission" date="2020-04" db="EMBL/GenBank/DDBJ databases">
        <title>Genome Assembly and Annotation of Botryosphaeria dothidea sdau 11-99, a Latent Pathogen of Apple Fruit Ring Rot in China.</title>
        <authorList>
            <person name="Yu C."/>
            <person name="Diao Y."/>
            <person name="Lu Q."/>
            <person name="Zhao J."/>
            <person name="Cui S."/>
            <person name="Peng C."/>
            <person name="He B."/>
            <person name="Liu H."/>
        </authorList>
    </citation>
    <scope>NUCLEOTIDE SEQUENCE [LARGE SCALE GENOMIC DNA]</scope>
    <source>
        <strain evidence="3">sdau11-99</strain>
        <strain evidence="2">Sdau11-99</strain>
    </source>
</reference>
<proteinExistence type="predicted"/>
<sequence>MWRSFSSRPTVIPGRPIPVCKPPCSHYHRLTCSHTVTTPLPTPCGTNCSTISPHATSRPFFCAACHRDLYTLYPDLKYLQHCAALPANPTLPQFRDWFYEGLEVERRAVALLNAGSATHRASRPVARDGGVLDGGEYAPYHPSWVDWATSRIEIPVRREEGAAPELVAVDQGVWDGCGEAMRELVVRKEYNERAVRQNGAAALRRVEVMGVVSYVSEVDPELDESVAITEEEQRQLAAIEVDLERDGVVSRITRLELQL</sequence>